<dbReference type="PANTHER" id="PTHR48080:SF2">
    <property type="entry name" value="D-GALACTONATE DEHYDRATASE"/>
    <property type="match status" value="1"/>
</dbReference>
<dbReference type="InterPro" id="IPR029017">
    <property type="entry name" value="Enolase-like_N"/>
</dbReference>
<evidence type="ECO:0000313" key="3">
    <source>
        <dbReference type="EMBL" id="MXY92897.1"/>
    </source>
</evidence>
<dbReference type="Gene3D" id="3.20.20.120">
    <property type="entry name" value="Enolase-like C-terminal domain"/>
    <property type="match status" value="1"/>
</dbReference>
<dbReference type="SUPFAM" id="SSF51604">
    <property type="entry name" value="Enolase C-terminal domain-like"/>
    <property type="match status" value="1"/>
</dbReference>
<dbReference type="Pfam" id="PF02746">
    <property type="entry name" value="MR_MLE_N"/>
    <property type="match status" value="1"/>
</dbReference>
<dbReference type="SMART" id="SM00922">
    <property type="entry name" value="MR_MLE"/>
    <property type="match status" value="1"/>
</dbReference>
<dbReference type="InterPro" id="IPR029065">
    <property type="entry name" value="Enolase_C-like"/>
</dbReference>
<keyword evidence="1" id="KW-0456">Lyase</keyword>
<dbReference type="Pfam" id="PF13378">
    <property type="entry name" value="MR_MLE_C"/>
    <property type="match status" value="1"/>
</dbReference>
<dbReference type="InterPro" id="IPR036849">
    <property type="entry name" value="Enolase-like_C_sf"/>
</dbReference>
<dbReference type="EMBL" id="VXRG01000049">
    <property type="protein sequence ID" value="MXY92897.1"/>
    <property type="molecule type" value="Genomic_DNA"/>
</dbReference>
<dbReference type="SUPFAM" id="SSF54826">
    <property type="entry name" value="Enolase N-terminal domain-like"/>
    <property type="match status" value="1"/>
</dbReference>
<dbReference type="SFLD" id="SFLDS00001">
    <property type="entry name" value="Enolase"/>
    <property type="match status" value="1"/>
</dbReference>
<dbReference type="InterPro" id="IPR034593">
    <property type="entry name" value="DgoD-like"/>
</dbReference>
<feature type="domain" description="Mandelate racemase/muconate lactonizing enzyme C-terminal" evidence="2">
    <location>
        <begin position="149"/>
        <end position="245"/>
    </location>
</feature>
<evidence type="ECO:0000259" key="2">
    <source>
        <dbReference type="SMART" id="SM00922"/>
    </source>
</evidence>
<evidence type="ECO:0000256" key="1">
    <source>
        <dbReference type="ARBA" id="ARBA00023239"/>
    </source>
</evidence>
<dbReference type="Gene3D" id="3.30.390.10">
    <property type="entry name" value="Enolase-like, N-terminal domain"/>
    <property type="match status" value="1"/>
</dbReference>
<dbReference type="GO" id="GO:0016829">
    <property type="term" value="F:lyase activity"/>
    <property type="evidence" value="ECO:0007669"/>
    <property type="project" value="UniProtKB-KW"/>
</dbReference>
<proteinExistence type="predicted"/>
<name>A0A6B0YQJ4_9CHLR</name>
<reference evidence="3" key="1">
    <citation type="submission" date="2019-09" db="EMBL/GenBank/DDBJ databases">
        <title>Characterisation of the sponge microbiome using genome-centric metagenomics.</title>
        <authorList>
            <person name="Engelberts J.P."/>
            <person name="Robbins S.J."/>
            <person name="De Goeij J.M."/>
            <person name="Aranda M."/>
            <person name="Bell S.C."/>
            <person name="Webster N.S."/>
        </authorList>
    </citation>
    <scope>NUCLEOTIDE SEQUENCE</scope>
    <source>
        <strain evidence="3">SB0664_bin_27</strain>
    </source>
</reference>
<organism evidence="3">
    <name type="scientific">Caldilineaceae bacterium SB0664_bin_27</name>
    <dbReference type="NCBI Taxonomy" id="2605260"/>
    <lineage>
        <taxon>Bacteria</taxon>
        <taxon>Bacillati</taxon>
        <taxon>Chloroflexota</taxon>
        <taxon>Caldilineae</taxon>
        <taxon>Caldilineales</taxon>
        <taxon>Caldilineaceae</taxon>
    </lineage>
</organism>
<dbReference type="AlphaFoldDB" id="A0A6B0YQJ4"/>
<protein>
    <recommendedName>
        <fullName evidence="2">Mandelate racemase/muconate lactonizing enzyme C-terminal domain-containing protein</fullName>
    </recommendedName>
</protein>
<comment type="caution">
    <text evidence="3">The sequence shown here is derived from an EMBL/GenBank/DDBJ whole genome shotgun (WGS) entry which is preliminary data.</text>
</comment>
<dbReference type="InterPro" id="IPR013341">
    <property type="entry name" value="Mandelate_racemase_N_dom"/>
</dbReference>
<dbReference type="PANTHER" id="PTHR48080">
    <property type="entry name" value="D-GALACTONATE DEHYDRATASE-RELATED"/>
    <property type="match status" value="1"/>
</dbReference>
<accession>A0A6B0YQJ4</accession>
<gene>
    <name evidence="3" type="ORF">F4Y42_05545</name>
</gene>
<sequence>MKITDIKLHTLEHPTLTQVRQQLVQVPGLRRIQYKQIVISSDTPMQMQILDVETDEGITGRIAPVSITRNQLDILRTHAVGESPFARERLFQMLHKGTRWVYQEPAWFGEFDNCLWDIAGKAAGLPVYALIGRVRDRLPVYLTDHELTPQGYLDHIERGRTFGVKAYKLHTYRGGKADIPLLTDIRKEVGDDYDLLNDPVCSYDLREAIEVGRAMEALNYVWLEEPMHEQKMNQYQELCSTLTIPIMATERLCHDMDLSAQWLIQGATDRLRARTNHGLTQVLKLARFAELHGTNVELHGPGSLYGIGHAHAGCCIDNTDFFEFFGGCGPRDLRTEGEAWGLLSAPLIEDGHIAPPDGPGWGAVWDENRVRFLTVATD</sequence>
<dbReference type="InterPro" id="IPR013342">
    <property type="entry name" value="Mandelate_racemase_C"/>
</dbReference>